<name>A0A2H3CSR7_ARMGA</name>
<accession>A0A2H3CSR7</accession>
<feature type="non-terminal residue" evidence="1">
    <location>
        <position position="1"/>
    </location>
</feature>
<dbReference type="InParanoid" id="A0A2H3CSR7"/>
<dbReference type="AlphaFoldDB" id="A0A2H3CSR7"/>
<dbReference type="STRING" id="47427.A0A2H3CSR7"/>
<evidence type="ECO:0000313" key="2">
    <source>
        <dbReference type="Proteomes" id="UP000217790"/>
    </source>
</evidence>
<organism evidence="1 2">
    <name type="scientific">Armillaria gallica</name>
    <name type="common">Bulbous honey fungus</name>
    <name type="synonym">Armillaria bulbosa</name>
    <dbReference type="NCBI Taxonomy" id="47427"/>
    <lineage>
        <taxon>Eukaryota</taxon>
        <taxon>Fungi</taxon>
        <taxon>Dikarya</taxon>
        <taxon>Basidiomycota</taxon>
        <taxon>Agaricomycotina</taxon>
        <taxon>Agaricomycetes</taxon>
        <taxon>Agaricomycetidae</taxon>
        <taxon>Agaricales</taxon>
        <taxon>Marasmiineae</taxon>
        <taxon>Physalacriaceae</taxon>
        <taxon>Armillaria</taxon>
    </lineage>
</organism>
<dbReference type="Proteomes" id="UP000217790">
    <property type="component" value="Unassembled WGS sequence"/>
</dbReference>
<keyword evidence="2" id="KW-1185">Reference proteome</keyword>
<evidence type="ECO:0000313" key="1">
    <source>
        <dbReference type="EMBL" id="PBK84474.1"/>
    </source>
</evidence>
<sequence>VLSLAETWGWKGASIVRASIVAPAFIRERLLVYALATRFVWEVEAEFPSKHTSGPRCAH</sequence>
<dbReference type="OrthoDB" id="10333614at2759"/>
<dbReference type="EMBL" id="KZ293698">
    <property type="protein sequence ID" value="PBK84474.1"/>
    <property type="molecule type" value="Genomic_DNA"/>
</dbReference>
<reference evidence="2" key="1">
    <citation type="journal article" date="2017" name="Nat. Ecol. Evol.">
        <title>Genome expansion and lineage-specific genetic innovations in the forest pathogenic fungi Armillaria.</title>
        <authorList>
            <person name="Sipos G."/>
            <person name="Prasanna A.N."/>
            <person name="Walter M.C."/>
            <person name="O'Connor E."/>
            <person name="Balint B."/>
            <person name="Krizsan K."/>
            <person name="Kiss B."/>
            <person name="Hess J."/>
            <person name="Varga T."/>
            <person name="Slot J."/>
            <person name="Riley R."/>
            <person name="Boka B."/>
            <person name="Rigling D."/>
            <person name="Barry K."/>
            <person name="Lee J."/>
            <person name="Mihaltcheva S."/>
            <person name="LaButti K."/>
            <person name="Lipzen A."/>
            <person name="Waldron R."/>
            <person name="Moloney N.M."/>
            <person name="Sperisen C."/>
            <person name="Kredics L."/>
            <person name="Vagvoelgyi C."/>
            <person name="Patrignani A."/>
            <person name="Fitzpatrick D."/>
            <person name="Nagy I."/>
            <person name="Doyle S."/>
            <person name="Anderson J.B."/>
            <person name="Grigoriev I.V."/>
            <person name="Gueldener U."/>
            <person name="Muensterkoetter M."/>
            <person name="Nagy L.G."/>
        </authorList>
    </citation>
    <scope>NUCLEOTIDE SEQUENCE [LARGE SCALE GENOMIC DNA]</scope>
    <source>
        <strain evidence="2">Ar21-2</strain>
    </source>
</reference>
<gene>
    <name evidence="1" type="ORF">ARMGADRAFT_943529</name>
</gene>
<protein>
    <submittedName>
        <fullName evidence="1">Uncharacterized protein</fullName>
    </submittedName>
</protein>
<proteinExistence type="predicted"/>